<dbReference type="Gene3D" id="1.10.579.10">
    <property type="entry name" value="DNA Cyclobutane Dipyrimidine Photolyase, subunit A, domain 3"/>
    <property type="match status" value="1"/>
</dbReference>
<dbReference type="GO" id="GO:0003677">
    <property type="term" value="F:DNA binding"/>
    <property type="evidence" value="ECO:0007669"/>
    <property type="project" value="TreeGrafter"/>
</dbReference>
<evidence type="ECO:0000256" key="14">
    <source>
        <dbReference type="RuleBase" id="RU004182"/>
    </source>
</evidence>
<feature type="binding site" evidence="12">
    <location>
        <position position="230"/>
    </location>
    <ligand>
        <name>FAD</name>
        <dbReference type="ChEBI" id="CHEBI:57692"/>
    </ligand>
</feature>
<feature type="site" description="Electron transfer via tryptophanyl radical" evidence="13">
    <location>
        <position position="369"/>
    </location>
</feature>
<keyword evidence="16" id="KW-0456">Lyase</keyword>
<feature type="site" description="Electron transfer via tryptophanyl radical" evidence="13">
    <location>
        <position position="392"/>
    </location>
</feature>
<feature type="binding site" evidence="12">
    <location>
        <begin position="284"/>
        <end position="291"/>
    </location>
    <ligand>
        <name>FAD</name>
        <dbReference type="ChEBI" id="CHEBI:57692"/>
    </ligand>
</feature>
<evidence type="ECO:0000256" key="7">
    <source>
        <dbReference type="ARBA" id="ARBA00022991"/>
    </source>
</evidence>
<evidence type="ECO:0000256" key="11">
    <source>
        <dbReference type="ARBA" id="ARBA00083107"/>
    </source>
</evidence>
<dbReference type="GO" id="GO:0000719">
    <property type="term" value="P:photoreactive repair"/>
    <property type="evidence" value="ECO:0007669"/>
    <property type="project" value="UniProtKB-ARBA"/>
</dbReference>
<dbReference type="Pfam" id="PF00875">
    <property type="entry name" value="DNA_photolyase"/>
    <property type="match status" value="1"/>
</dbReference>
<dbReference type="SUPFAM" id="SSF48173">
    <property type="entry name" value="Cryptochrome/photolyase FAD-binding domain"/>
    <property type="match status" value="1"/>
</dbReference>
<evidence type="ECO:0000259" key="15">
    <source>
        <dbReference type="PROSITE" id="PS51645"/>
    </source>
</evidence>
<dbReference type="PROSITE" id="PS00394">
    <property type="entry name" value="DNA_PHOTOLYASES_1_1"/>
    <property type="match status" value="1"/>
</dbReference>
<dbReference type="RefSeq" id="WP_086202837.1">
    <property type="nucleotide sequence ID" value="NZ_NEGB01000002.1"/>
</dbReference>
<comment type="similarity">
    <text evidence="2">Belongs to the DNA photolyase class-1 family.</text>
</comment>
<evidence type="ECO:0000256" key="12">
    <source>
        <dbReference type="PIRSR" id="PIRSR602081-1"/>
    </source>
</evidence>
<dbReference type="InterPro" id="IPR036155">
    <property type="entry name" value="Crypto/Photolyase_N_sf"/>
</dbReference>
<keyword evidence="17" id="KW-1185">Reference proteome</keyword>
<comment type="cofactor">
    <cofactor evidence="1">
        <name>(6R)-5,10-methylene-5,6,7,8-tetrahydrofolate</name>
        <dbReference type="ChEBI" id="CHEBI:15636"/>
    </cofactor>
</comment>
<dbReference type="PRINTS" id="PR00147">
    <property type="entry name" value="DNAPHOTLYASE"/>
</dbReference>
<feature type="binding site" evidence="12">
    <location>
        <begin position="242"/>
        <end position="246"/>
    </location>
    <ligand>
        <name>FAD</name>
        <dbReference type="ChEBI" id="CHEBI:57692"/>
    </ligand>
</feature>
<dbReference type="InterPro" id="IPR002081">
    <property type="entry name" value="Cryptochrome/DNA_photolyase_1"/>
</dbReference>
<dbReference type="Pfam" id="PF03441">
    <property type="entry name" value="FAD_binding_7"/>
    <property type="match status" value="1"/>
</dbReference>
<dbReference type="GO" id="GO:0009416">
    <property type="term" value="P:response to light stimulus"/>
    <property type="evidence" value="ECO:0007669"/>
    <property type="project" value="TreeGrafter"/>
</dbReference>
<comment type="cofactor">
    <cofactor evidence="12">
        <name>FAD</name>
        <dbReference type="ChEBI" id="CHEBI:57692"/>
    </cofactor>
    <text evidence="12">Binds 1 FAD per subunit.</text>
</comment>
<dbReference type="EC" id="4.1.99.3" evidence="3"/>
<dbReference type="FunFam" id="1.10.579.10:FF:000003">
    <property type="entry name" value="Deoxyribodipyrimidine photo-lyase"/>
    <property type="match status" value="1"/>
</dbReference>
<accession>A0A1Y3CLT2</accession>
<evidence type="ECO:0000256" key="1">
    <source>
        <dbReference type="ARBA" id="ARBA00001932"/>
    </source>
</evidence>
<organism evidence="16 17">
    <name type="scientific">Acinetobacter silvestris</name>
    <dbReference type="NCBI Taxonomy" id="1977882"/>
    <lineage>
        <taxon>Bacteria</taxon>
        <taxon>Pseudomonadati</taxon>
        <taxon>Pseudomonadota</taxon>
        <taxon>Gammaproteobacteria</taxon>
        <taxon>Moraxellales</taxon>
        <taxon>Moraxellaceae</taxon>
        <taxon>Acinetobacter</taxon>
    </lineage>
</organism>
<comment type="function">
    <text evidence="10">Involved in repair of UV radiation-induced DNA damage. Catalyzes the light-dependent monomerization (300-600 nm) of cyclobutyl pyrimidine dimers (in cis-syn configuration), which are formed between adjacent bases on the same DNA strand upon exposure to ultraviolet radiation.</text>
</comment>
<dbReference type="Proteomes" id="UP000242765">
    <property type="component" value="Unassembled WGS sequence"/>
</dbReference>
<sequence>MQQLQLIWFRQDLRLHDHAALWHATTTGQSIALVILSPEQWRLHDDAAIKIDFYLRQLQQLKQDLELLNIPLIIETIQLWKDVPQFIQKLCLDLNISEIHANIELGQNELKRDASAQHVLNQSHKELQLYHDRTLFPVGTIRNKSNQPYQVFGAFKKQCYERFSISLPQCFPQPKAQKQLQIKLANSEIPSIEELCDVSIPQDQRDLWQVNEAYALQRLDAFIEDHVSHYQTERDFPYLQGTSQLSAYLNSGILSIRQCIQALFRHQQGQFHIDHEGQQTWLDELLWREFYQHILFEFPKVSKHLPFKDNTQKMQWRHAPEDLAAWQQGQTGIPMVDAGMRQLLTTGWMHNRVRMIVAMFLCKNLLIDWRLGERWFMQHLIDGDLAANNGGWQWCASTGTDAAPYFRIFNPISQSQKFDAAGDYIRQWVPELAHLDAKSIHEPYAKNPELKLDYPKAIVDLKMSRIRAITAFKPVTSEH</sequence>
<dbReference type="Gene3D" id="1.25.40.80">
    <property type="match status" value="1"/>
</dbReference>
<dbReference type="InterPro" id="IPR014729">
    <property type="entry name" value="Rossmann-like_a/b/a_fold"/>
</dbReference>
<dbReference type="PROSITE" id="PS51645">
    <property type="entry name" value="PHR_CRY_ALPHA_BETA"/>
    <property type="match status" value="1"/>
</dbReference>
<protein>
    <recommendedName>
        <fullName evidence="4">Deoxyribodipyrimidine photo-lyase</fullName>
        <ecNumber evidence="3">4.1.99.3</ecNumber>
    </recommendedName>
    <alternativeName>
        <fullName evidence="8">DNA photolyase</fullName>
    </alternativeName>
    <alternativeName>
        <fullName evidence="11">Photoreactivating enzyme</fullName>
    </alternativeName>
</protein>
<dbReference type="STRING" id="1977882.B9T28_04915"/>
<name>A0A1Y3CLT2_9GAMM</name>
<keyword evidence="6 12" id="KW-0274">FAD</keyword>
<dbReference type="InterPro" id="IPR018394">
    <property type="entry name" value="DNA_photolyase_1_CS_C"/>
</dbReference>
<reference evidence="16 17" key="1">
    <citation type="submission" date="2017-04" db="EMBL/GenBank/DDBJ databases">
        <title>High diversity of culturable Acinetobacter species in natural soil and water ecosystems.</title>
        <authorList>
            <person name="Nemec A."/>
            <person name="Radolfova-Krizova L."/>
        </authorList>
    </citation>
    <scope>NUCLEOTIDE SEQUENCE [LARGE SCALE GENOMIC DNA]</scope>
    <source>
        <strain evidence="16 17">ANC 4999</strain>
    </source>
</reference>
<evidence type="ECO:0000256" key="8">
    <source>
        <dbReference type="ARBA" id="ARBA00031671"/>
    </source>
</evidence>
<dbReference type="SUPFAM" id="SSF52425">
    <property type="entry name" value="Cryptochrome/photolyase, N-terminal domain"/>
    <property type="match status" value="1"/>
</dbReference>
<evidence type="ECO:0000256" key="6">
    <source>
        <dbReference type="ARBA" id="ARBA00022827"/>
    </source>
</evidence>
<dbReference type="InterPro" id="IPR006050">
    <property type="entry name" value="DNA_photolyase_N"/>
</dbReference>
<evidence type="ECO:0000256" key="9">
    <source>
        <dbReference type="ARBA" id="ARBA00033999"/>
    </source>
</evidence>
<keyword evidence="5 12" id="KW-0285">Flavoprotein</keyword>
<evidence type="ECO:0000256" key="3">
    <source>
        <dbReference type="ARBA" id="ARBA00013149"/>
    </source>
</evidence>
<dbReference type="InterPro" id="IPR005101">
    <property type="entry name" value="Cryptochr/Photolyase_FAD-bd"/>
</dbReference>
<evidence type="ECO:0000256" key="2">
    <source>
        <dbReference type="ARBA" id="ARBA00005862"/>
    </source>
</evidence>
<comment type="catalytic activity">
    <reaction evidence="9">
        <text>cyclobutadipyrimidine (in DNA) = 2 pyrimidine residues (in DNA).</text>
        <dbReference type="EC" id="4.1.99.3"/>
    </reaction>
</comment>
<evidence type="ECO:0000256" key="13">
    <source>
        <dbReference type="PIRSR" id="PIRSR602081-2"/>
    </source>
</evidence>
<feature type="binding site" evidence="12">
    <location>
        <begin position="382"/>
        <end position="384"/>
    </location>
    <ligand>
        <name>FAD</name>
        <dbReference type="ChEBI" id="CHEBI:57692"/>
    </ligand>
</feature>
<dbReference type="PANTHER" id="PTHR11455">
    <property type="entry name" value="CRYPTOCHROME"/>
    <property type="match status" value="1"/>
</dbReference>
<dbReference type="InterPro" id="IPR036134">
    <property type="entry name" value="Crypto/Photolyase_FAD-like_sf"/>
</dbReference>
<keyword evidence="7 14" id="KW-0157">Chromophore</keyword>
<dbReference type="OrthoDB" id="9772484at2"/>
<dbReference type="PANTHER" id="PTHR11455:SF9">
    <property type="entry name" value="CRYPTOCHROME CIRCADIAN CLOCK 5 ISOFORM X1"/>
    <property type="match status" value="1"/>
</dbReference>
<dbReference type="EMBL" id="NEGB01000002">
    <property type="protein sequence ID" value="OTG66592.1"/>
    <property type="molecule type" value="Genomic_DNA"/>
</dbReference>
<evidence type="ECO:0000256" key="5">
    <source>
        <dbReference type="ARBA" id="ARBA00022630"/>
    </source>
</evidence>
<evidence type="ECO:0000313" key="16">
    <source>
        <dbReference type="EMBL" id="OTG66592.1"/>
    </source>
</evidence>
<comment type="caution">
    <text evidence="16">The sequence shown here is derived from an EMBL/GenBank/DDBJ whole genome shotgun (WGS) entry which is preliminary data.</text>
</comment>
<dbReference type="GO" id="GO:0003904">
    <property type="term" value="F:deoxyribodipyrimidine photo-lyase activity"/>
    <property type="evidence" value="ECO:0007669"/>
    <property type="project" value="UniProtKB-EC"/>
</dbReference>
<dbReference type="GO" id="GO:0071949">
    <property type="term" value="F:FAD binding"/>
    <property type="evidence" value="ECO:0007669"/>
    <property type="project" value="TreeGrafter"/>
</dbReference>
<feature type="domain" description="Photolyase/cryptochrome alpha/beta" evidence="15">
    <location>
        <begin position="3"/>
        <end position="135"/>
    </location>
</feature>
<comment type="similarity">
    <text evidence="14">Belongs to the DNA photolyase family.</text>
</comment>
<gene>
    <name evidence="16" type="ORF">B9T28_04915</name>
</gene>
<evidence type="ECO:0000313" key="17">
    <source>
        <dbReference type="Proteomes" id="UP000242765"/>
    </source>
</evidence>
<feature type="binding site" evidence="12">
    <location>
        <position position="281"/>
    </location>
    <ligand>
        <name>FAD</name>
        <dbReference type="ChEBI" id="CHEBI:57692"/>
    </ligand>
</feature>
<feature type="site" description="Electron transfer via tryptophanyl radical" evidence="13">
    <location>
        <position position="316"/>
    </location>
</feature>
<evidence type="ECO:0000256" key="10">
    <source>
        <dbReference type="ARBA" id="ARBA00059220"/>
    </source>
</evidence>
<dbReference type="Gene3D" id="3.40.50.620">
    <property type="entry name" value="HUPs"/>
    <property type="match status" value="1"/>
</dbReference>
<dbReference type="AlphaFoldDB" id="A0A1Y3CLT2"/>
<proteinExistence type="inferred from homology"/>
<evidence type="ECO:0000256" key="4">
    <source>
        <dbReference type="ARBA" id="ARBA00014046"/>
    </source>
</evidence>